<organism evidence="3 4">
    <name type="scientific">Endocarpon pusillum</name>
    <dbReference type="NCBI Taxonomy" id="364733"/>
    <lineage>
        <taxon>Eukaryota</taxon>
        <taxon>Fungi</taxon>
        <taxon>Dikarya</taxon>
        <taxon>Ascomycota</taxon>
        <taxon>Pezizomycotina</taxon>
        <taxon>Eurotiomycetes</taxon>
        <taxon>Chaetothyriomycetidae</taxon>
        <taxon>Verrucariales</taxon>
        <taxon>Verrucariaceae</taxon>
        <taxon>Endocarpon</taxon>
    </lineage>
</organism>
<dbReference type="EMBL" id="JAACFV010000095">
    <property type="protein sequence ID" value="KAF7506045.1"/>
    <property type="molecule type" value="Genomic_DNA"/>
</dbReference>
<name>A0A8H7AJ25_9EURO</name>
<feature type="domain" description="Inhibitor of growth protein N-terminal histone-binding" evidence="2">
    <location>
        <begin position="17"/>
        <end position="120"/>
    </location>
</feature>
<proteinExistence type="predicted"/>
<feature type="compositionally biased region" description="Low complexity" evidence="1">
    <location>
        <begin position="342"/>
        <end position="362"/>
    </location>
</feature>
<dbReference type="InterPro" id="IPR011011">
    <property type="entry name" value="Znf_FYVE_PHD"/>
</dbReference>
<protein>
    <recommendedName>
        <fullName evidence="2">Inhibitor of growth protein N-terminal histone-binding domain-containing protein</fullName>
    </recommendedName>
</protein>
<dbReference type="Proteomes" id="UP000606974">
    <property type="component" value="Unassembled WGS sequence"/>
</dbReference>
<feature type="compositionally biased region" description="Low complexity" evidence="1">
    <location>
        <begin position="207"/>
        <end position="226"/>
    </location>
</feature>
<dbReference type="PANTHER" id="PTHR10333:SF94">
    <property type="entry name" value="FINGER DOMAIN PROTEIN, PUTATIVE (AFU_ORTHOLOGUE AFUA_3G11940)-RELATED"/>
    <property type="match status" value="1"/>
</dbReference>
<dbReference type="GO" id="GO:0005634">
    <property type="term" value="C:nucleus"/>
    <property type="evidence" value="ECO:0007669"/>
    <property type="project" value="TreeGrafter"/>
</dbReference>
<dbReference type="Gene3D" id="3.30.40.10">
    <property type="entry name" value="Zinc/RING finger domain, C3HC4 (zinc finger)"/>
    <property type="match status" value="1"/>
</dbReference>
<sequence length="456" mass="49211">MVDMVSEPSTDPDAQATVTDFLDYTEYLPSDIIRSLTLLRGLDETFFNHAHAVHEHTRQYGALPKLPAASRPDPQTLRTSISTHLDQALSARQASYAEAIRLFDVADRHHNRLSSIVNKLRALPKPPSRDPTPAPASPETKRSRGGRKLDDAGKKPSRKRKLDDTNIPLSPAAETSTSPKKKPKPGPKPAPLPSSQTETTKIPLKISLPAPSSTLSPLSTPVSLPARASSTRRTSITFKPETTPPALSRPPSRHSMRQSLEPNAVTTTLPTRSSRRTSTPANKSTPAPPDPTPKPHTATPQTAASHRPKREAPGQITQSSADGGPAVSISKRKNKPGPKPRSTSTSNTGAAAAAAGSSSTTGHNKADAPQIRVDIDGNKEVIDPDEERFCVCGDVSWGEMICCEMDEKCEDGQWFHLGCVGMVELPARTVKWYSPACRKKYKKGLDTNGLVGRMVK</sequence>
<dbReference type="SMART" id="SM01408">
    <property type="entry name" value="ING"/>
    <property type="match status" value="1"/>
</dbReference>
<dbReference type="AlphaFoldDB" id="A0A8H7AJ25"/>
<evidence type="ECO:0000256" key="1">
    <source>
        <dbReference type="SAM" id="MobiDB-lite"/>
    </source>
</evidence>
<feature type="compositionally biased region" description="Polar residues" evidence="1">
    <location>
        <begin position="228"/>
        <end position="237"/>
    </location>
</feature>
<dbReference type="InterPro" id="IPR028651">
    <property type="entry name" value="ING_fam"/>
</dbReference>
<feature type="region of interest" description="Disordered" evidence="1">
    <location>
        <begin position="118"/>
        <end position="372"/>
    </location>
</feature>
<dbReference type="GO" id="GO:0004402">
    <property type="term" value="F:histone acetyltransferase activity"/>
    <property type="evidence" value="ECO:0007669"/>
    <property type="project" value="TreeGrafter"/>
</dbReference>
<gene>
    <name evidence="3" type="ORF">GJ744_012292</name>
</gene>
<reference evidence="3" key="1">
    <citation type="submission" date="2020-02" db="EMBL/GenBank/DDBJ databases">
        <authorList>
            <person name="Palmer J.M."/>
        </authorList>
    </citation>
    <scope>NUCLEOTIDE SEQUENCE</scope>
    <source>
        <strain evidence="3">EPUS1.4</strain>
        <tissue evidence="3">Thallus</tissue>
    </source>
</reference>
<feature type="compositionally biased region" description="Basic and acidic residues" evidence="1">
    <location>
        <begin position="139"/>
        <end position="154"/>
    </location>
</feature>
<dbReference type="Gene3D" id="6.10.140.1740">
    <property type="match status" value="1"/>
</dbReference>
<feature type="compositionally biased region" description="Pro residues" evidence="1">
    <location>
        <begin position="124"/>
        <end position="136"/>
    </location>
</feature>
<comment type="caution">
    <text evidence="3">The sequence shown here is derived from an EMBL/GenBank/DDBJ whole genome shotgun (WGS) entry which is preliminary data.</text>
</comment>
<dbReference type="OrthoDB" id="5411773at2759"/>
<accession>A0A8H7AJ25</accession>
<feature type="compositionally biased region" description="Low complexity" evidence="1">
    <location>
        <begin position="266"/>
        <end position="280"/>
    </location>
</feature>
<evidence type="ECO:0000313" key="3">
    <source>
        <dbReference type="EMBL" id="KAF7506045.1"/>
    </source>
</evidence>
<keyword evidence="4" id="KW-1185">Reference proteome</keyword>
<evidence type="ECO:0000259" key="2">
    <source>
        <dbReference type="SMART" id="SM01408"/>
    </source>
</evidence>
<dbReference type="InterPro" id="IPR024610">
    <property type="entry name" value="ING_N_histone-binding"/>
</dbReference>
<dbReference type="InterPro" id="IPR013083">
    <property type="entry name" value="Znf_RING/FYVE/PHD"/>
</dbReference>
<dbReference type="GO" id="GO:0000123">
    <property type="term" value="C:histone acetyltransferase complex"/>
    <property type="evidence" value="ECO:0007669"/>
    <property type="project" value="TreeGrafter"/>
</dbReference>
<evidence type="ECO:0000313" key="4">
    <source>
        <dbReference type="Proteomes" id="UP000606974"/>
    </source>
</evidence>
<dbReference type="SUPFAM" id="SSF57903">
    <property type="entry name" value="FYVE/PHD zinc finger"/>
    <property type="match status" value="1"/>
</dbReference>
<dbReference type="PANTHER" id="PTHR10333">
    <property type="entry name" value="INHIBITOR OF GROWTH PROTEIN"/>
    <property type="match status" value="1"/>
</dbReference>
<dbReference type="GO" id="GO:0006355">
    <property type="term" value="P:regulation of DNA-templated transcription"/>
    <property type="evidence" value="ECO:0007669"/>
    <property type="project" value="TreeGrafter"/>
</dbReference>